<name>A0AAW2SK06_SESRA</name>
<comment type="caution">
    <text evidence="2">The sequence shown here is derived from an EMBL/GenBank/DDBJ whole genome shotgun (WGS) entry which is preliminary data.</text>
</comment>
<dbReference type="PANTHER" id="PTHR31471">
    <property type="entry name" value="OS02G0116800 PROTEIN"/>
    <property type="match status" value="1"/>
</dbReference>
<proteinExistence type="predicted"/>
<dbReference type="PANTHER" id="PTHR31471:SF13">
    <property type="entry name" value="REMORIN FAMILY PROTEIN"/>
    <property type="match status" value="1"/>
</dbReference>
<evidence type="ECO:0000313" key="2">
    <source>
        <dbReference type="EMBL" id="KAL0392058.1"/>
    </source>
</evidence>
<gene>
    <name evidence="2" type="ORF">Sradi_2428600</name>
</gene>
<evidence type="ECO:0000256" key="1">
    <source>
        <dbReference type="SAM" id="MobiDB-lite"/>
    </source>
</evidence>
<reference evidence="2" key="1">
    <citation type="submission" date="2020-06" db="EMBL/GenBank/DDBJ databases">
        <authorList>
            <person name="Li T."/>
            <person name="Hu X."/>
            <person name="Zhang T."/>
            <person name="Song X."/>
            <person name="Zhang H."/>
            <person name="Dai N."/>
            <person name="Sheng W."/>
            <person name="Hou X."/>
            <person name="Wei L."/>
        </authorList>
    </citation>
    <scope>NUCLEOTIDE SEQUENCE</scope>
    <source>
        <strain evidence="2">G02</strain>
        <tissue evidence="2">Leaf</tissue>
    </source>
</reference>
<protein>
    <submittedName>
        <fullName evidence="2">Uncharacterized protein</fullName>
    </submittedName>
</protein>
<dbReference type="AlphaFoldDB" id="A0AAW2SK06"/>
<sequence>MANSPFSAGVNGLRMECQIRYGGCEGSGNFLVGTEPCMARSISVHGCSEMLSQSSLPRPPGFILILIPCLYEKYDDTEDAANNISRAVSRRDMATQMSPESSIQSSPRRLSSFSLATPSILPVAELQSTNTSRPDIRDVPVDERVTMTRWSKKNRGKTPGRGSRNADDWKRKAVNIRSATWEVSAETSKSISK</sequence>
<organism evidence="2">
    <name type="scientific">Sesamum radiatum</name>
    <name type="common">Black benniseed</name>
    <dbReference type="NCBI Taxonomy" id="300843"/>
    <lineage>
        <taxon>Eukaryota</taxon>
        <taxon>Viridiplantae</taxon>
        <taxon>Streptophyta</taxon>
        <taxon>Embryophyta</taxon>
        <taxon>Tracheophyta</taxon>
        <taxon>Spermatophyta</taxon>
        <taxon>Magnoliopsida</taxon>
        <taxon>eudicotyledons</taxon>
        <taxon>Gunneridae</taxon>
        <taxon>Pentapetalae</taxon>
        <taxon>asterids</taxon>
        <taxon>lamiids</taxon>
        <taxon>Lamiales</taxon>
        <taxon>Pedaliaceae</taxon>
        <taxon>Sesamum</taxon>
    </lineage>
</organism>
<feature type="region of interest" description="Disordered" evidence="1">
    <location>
        <begin position="148"/>
        <end position="171"/>
    </location>
</feature>
<accession>A0AAW2SK06</accession>
<reference evidence="2" key="2">
    <citation type="journal article" date="2024" name="Plant">
        <title>Genomic evolution and insights into agronomic trait innovations of Sesamum species.</title>
        <authorList>
            <person name="Miao H."/>
            <person name="Wang L."/>
            <person name="Qu L."/>
            <person name="Liu H."/>
            <person name="Sun Y."/>
            <person name="Le M."/>
            <person name="Wang Q."/>
            <person name="Wei S."/>
            <person name="Zheng Y."/>
            <person name="Lin W."/>
            <person name="Duan Y."/>
            <person name="Cao H."/>
            <person name="Xiong S."/>
            <person name="Wang X."/>
            <person name="Wei L."/>
            <person name="Li C."/>
            <person name="Ma Q."/>
            <person name="Ju M."/>
            <person name="Zhao R."/>
            <person name="Li G."/>
            <person name="Mu C."/>
            <person name="Tian Q."/>
            <person name="Mei H."/>
            <person name="Zhang T."/>
            <person name="Gao T."/>
            <person name="Zhang H."/>
        </authorList>
    </citation>
    <scope>NUCLEOTIDE SEQUENCE</scope>
    <source>
        <strain evidence="2">G02</strain>
    </source>
</reference>
<dbReference type="EMBL" id="JACGWJ010000010">
    <property type="protein sequence ID" value="KAL0392058.1"/>
    <property type="molecule type" value="Genomic_DNA"/>
</dbReference>